<dbReference type="GO" id="GO:0002100">
    <property type="term" value="P:tRNA wobble adenosine to inosine editing"/>
    <property type="evidence" value="ECO:0007669"/>
    <property type="project" value="InterPro"/>
</dbReference>
<keyword evidence="1" id="KW-0819">tRNA processing</keyword>
<evidence type="ECO:0000256" key="2">
    <source>
        <dbReference type="ARBA" id="ARBA00038160"/>
    </source>
</evidence>
<gene>
    <name evidence="3" type="ORF">DIATSA_LOCUS11814</name>
</gene>
<comment type="similarity">
    <text evidence="2">Belongs to the cytidine and deoxycytidylate deaminase family. ADAT3 subfamily.</text>
</comment>
<evidence type="ECO:0000313" key="3">
    <source>
        <dbReference type="EMBL" id="CAG9794439.1"/>
    </source>
</evidence>
<dbReference type="AlphaFoldDB" id="A0A9N9RDB6"/>
<keyword evidence="4" id="KW-1185">Reference proteome</keyword>
<dbReference type="GO" id="GO:0052717">
    <property type="term" value="F:tRNA-specific adenosine-34 deaminase activity"/>
    <property type="evidence" value="ECO:0007669"/>
    <property type="project" value="TreeGrafter"/>
</dbReference>
<protein>
    <recommendedName>
        <fullName evidence="5">Inactive tRNA-specific adenosine deaminase-like protein 3</fullName>
    </recommendedName>
</protein>
<evidence type="ECO:0000313" key="4">
    <source>
        <dbReference type="Proteomes" id="UP001153714"/>
    </source>
</evidence>
<reference evidence="3" key="1">
    <citation type="submission" date="2021-12" db="EMBL/GenBank/DDBJ databases">
        <authorList>
            <person name="King R."/>
        </authorList>
    </citation>
    <scope>NUCLEOTIDE SEQUENCE</scope>
</reference>
<reference evidence="3" key="2">
    <citation type="submission" date="2022-10" db="EMBL/GenBank/DDBJ databases">
        <authorList>
            <consortium name="ENA_rothamsted_submissions"/>
            <consortium name="culmorum"/>
            <person name="King R."/>
        </authorList>
    </citation>
    <scope>NUCLEOTIDE SEQUENCE</scope>
</reference>
<organism evidence="3 4">
    <name type="scientific">Diatraea saccharalis</name>
    <name type="common">sugarcane borer</name>
    <dbReference type="NCBI Taxonomy" id="40085"/>
    <lineage>
        <taxon>Eukaryota</taxon>
        <taxon>Metazoa</taxon>
        <taxon>Ecdysozoa</taxon>
        <taxon>Arthropoda</taxon>
        <taxon>Hexapoda</taxon>
        <taxon>Insecta</taxon>
        <taxon>Pterygota</taxon>
        <taxon>Neoptera</taxon>
        <taxon>Endopterygota</taxon>
        <taxon>Lepidoptera</taxon>
        <taxon>Glossata</taxon>
        <taxon>Ditrysia</taxon>
        <taxon>Pyraloidea</taxon>
        <taxon>Crambidae</taxon>
        <taxon>Crambinae</taxon>
        <taxon>Diatraea</taxon>
    </lineage>
</organism>
<dbReference type="OrthoDB" id="3180714at2759"/>
<proteinExistence type="inferred from homology"/>
<sequence>MEEEPCHKKLKLDESVGKYVIITNYIDKIQNSLNNLKAIVSDDLTKPVEMINMHAGCVKQRKDISKVITILNEKLPLTGFQHLKRVRGETVIICPTELINSVPIEEYVEKFVPELMASFQDFIVIQVPKCPLKLKRQYAEINRIWSCNFHPDTYLEKLTGDNFFSEKEVKVHRLYMSLALQIAIWYYKTIELEVLTDDIFASLNVTVIIDPSIDSVVAIGIDNSMIHPVQHSTMIAIDNVAKTQNGGAWNSEIKKTDDCVEKGLFDYLKVKFPKINIGAKKYLNKEDLINDDRTPSEGPYLCTNYYVYMLREPCLMCAMALVHARAKRVFFCFDKTDTGALRSQLKLHTVSSLNHHYEAFTCFL</sequence>
<evidence type="ECO:0000256" key="1">
    <source>
        <dbReference type="ARBA" id="ARBA00022694"/>
    </source>
</evidence>
<dbReference type="PANTHER" id="PTHR11079">
    <property type="entry name" value="CYTOSINE DEAMINASE FAMILY MEMBER"/>
    <property type="match status" value="1"/>
</dbReference>
<dbReference type="EMBL" id="OU893337">
    <property type="protein sequence ID" value="CAG9794439.1"/>
    <property type="molecule type" value="Genomic_DNA"/>
</dbReference>
<dbReference type="GO" id="GO:0005634">
    <property type="term" value="C:nucleus"/>
    <property type="evidence" value="ECO:0007669"/>
    <property type="project" value="TreeGrafter"/>
</dbReference>
<dbReference type="GO" id="GO:0046872">
    <property type="term" value="F:metal ion binding"/>
    <property type="evidence" value="ECO:0007669"/>
    <property type="project" value="UniProtKB-KW"/>
</dbReference>
<dbReference type="PANTHER" id="PTHR11079:SF156">
    <property type="entry name" value="INACTIVE TRNA-SPECIFIC ADENOSINE DEAMINASE-LIKE PROTEIN 3-RELATED"/>
    <property type="match status" value="1"/>
</dbReference>
<dbReference type="GO" id="GO:0005737">
    <property type="term" value="C:cytoplasm"/>
    <property type="evidence" value="ECO:0007669"/>
    <property type="project" value="TreeGrafter"/>
</dbReference>
<dbReference type="Gene3D" id="3.40.140.10">
    <property type="entry name" value="Cytidine Deaminase, domain 2"/>
    <property type="match status" value="1"/>
</dbReference>
<accession>A0A9N9RDB6</accession>
<evidence type="ECO:0008006" key="5">
    <source>
        <dbReference type="Google" id="ProtNLM"/>
    </source>
</evidence>
<dbReference type="SUPFAM" id="SSF53927">
    <property type="entry name" value="Cytidine deaminase-like"/>
    <property type="match status" value="1"/>
</dbReference>
<dbReference type="Proteomes" id="UP001153714">
    <property type="component" value="Chromosome 6"/>
</dbReference>
<name>A0A9N9RDB6_9NEOP</name>
<dbReference type="InterPro" id="IPR016193">
    <property type="entry name" value="Cytidine_deaminase-like"/>
</dbReference>